<feature type="chain" id="PRO_5025440722" evidence="3">
    <location>
        <begin position="30"/>
        <end position="640"/>
    </location>
</feature>
<dbReference type="AlphaFoldDB" id="A0A6A6VQQ4"/>
<dbReference type="OrthoDB" id="9983560at2759"/>
<protein>
    <submittedName>
        <fullName evidence="5">FAD-binding domain-containing protein</fullName>
    </submittedName>
</protein>
<dbReference type="EMBL" id="MU006561">
    <property type="protein sequence ID" value="KAF2752156.1"/>
    <property type="molecule type" value="Genomic_DNA"/>
</dbReference>
<dbReference type="PROSITE" id="PS51387">
    <property type="entry name" value="FAD_PCMH"/>
    <property type="match status" value="1"/>
</dbReference>
<dbReference type="InterPro" id="IPR036318">
    <property type="entry name" value="FAD-bd_PCMH-like_sf"/>
</dbReference>
<evidence type="ECO:0000259" key="4">
    <source>
        <dbReference type="PROSITE" id="PS51387"/>
    </source>
</evidence>
<evidence type="ECO:0000313" key="5">
    <source>
        <dbReference type="EMBL" id="KAF2752156.1"/>
    </source>
</evidence>
<accession>A0A6A6VQQ4</accession>
<organism evidence="5 6">
    <name type="scientific">Sporormia fimetaria CBS 119925</name>
    <dbReference type="NCBI Taxonomy" id="1340428"/>
    <lineage>
        <taxon>Eukaryota</taxon>
        <taxon>Fungi</taxon>
        <taxon>Dikarya</taxon>
        <taxon>Ascomycota</taxon>
        <taxon>Pezizomycotina</taxon>
        <taxon>Dothideomycetes</taxon>
        <taxon>Pleosporomycetidae</taxon>
        <taxon>Pleosporales</taxon>
        <taxon>Sporormiaceae</taxon>
        <taxon>Sporormia</taxon>
    </lineage>
</organism>
<dbReference type="SUPFAM" id="SSF56176">
    <property type="entry name" value="FAD-binding/transporter-associated domain-like"/>
    <property type="match status" value="1"/>
</dbReference>
<dbReference type="Gene3D" id="3.30.465.10">
    <property type="match status" value="2"/>
</dbReference>
<evidence type="ECO:0000256" key="1">
    <source>
        <dbReference type="ARBA" id="ARBA00005466"/>
    </source>
</evidence>
<evidence type="ECO:0000313" key="6">
    <source>
        <dbReference type="Proteomes" id="UP000799440"/>
    </source>
</evidence>
<dbReference type="InterPro" id="IPR050432">
    <property type="entry name" value="FAD-linked_Oxidoreductases_BP"/>
</dbReference>
<dbReference type="InterPro" id="IPR012951">
    <property type="entry name" value="BBE"/>
</dbReference>
<keyword evidence="2" id="KW-0560">Oxidoreductase</keyword>
<dbReference type="Pfam" id="PF01565">
    <property type="entry name" value="FAD_binding_4"/>
    <property type="match status" value="1"/>
</dbReference>
<proteinExistence type="inferred from homology"/>
<dbReference type="Proteomes" id="UP000799440">
    <property type="component" value="Unassembled WGS sequence"/>
</dbReference>
<dbReference type="InterPro" id="IPR016169">
    <property type="entry name" value="FAD-bd_PCMH_sub2"/>
</dbReference>
<dbReference type="InterPro" id="IPR006094">
    <property type="entry name" value="Oxid_FAD_bind_N"/>
</dbReference>
<reference evidence="5" key="1">
    <citation type="journal article" date="2020" name="Stud. Mycol.">
        <title>101 Dothideomycetes genomes: a test case for predicting lifestyles and emergence of pathogens.</title>
        <authorList>
            <person name="Haridas S."/>
            <person name="Albert R."/>
            <person name="Binder M."/>
            <person name="Bloem J."/>
            <person name="Labutti K."/>
            <person name="Salamov A."/>
            <person name="Andreopoulos B."/>
            <person name="Baker S."/>
            <person name="Barry K."/>
            <person name="Bills G."/>
            <person name="Bluhm B."/>
            <person name="Cannon C."/>
            <person name="Castanera R."/>
            <person name="Culley D."/>
            <person name="Daum C."/>
            <person name="Ezra D."/>
            <person name="Gonzalez J."/>
            <person name="Henrissat B."/>
            <person name="Kuo A."/>
            <person name="Liang C."/>
            <person name="Lipzen A."/>
            <person name="Lutzoni F."/>
            <person name="Magnuson J."/>
            <person name="Mondo S."/>
            <person name="Nolan M."/>
            <person name="Ohm R."/>
            <person name="Pangilinan J."/>
            <person name="Park H.-J."/>
            <person name="Ramirez L."/>
            <person name="Alfaro M."/>
            <person name="Sun H."/>
            <person name="Tritt A."/>
            <person name="Yoshinaga Y."/>
            <person name="Zwiers L.-H."/>
            <person name="Turgeon B."/>
            <person name="Goodwin S."/>
            <person name="Spatafora J."/>
            <person name="Crous P."/>
            <person name="Grigoriev I."/>
        </authorList>
    </citation>
    <scope>NUCLEOTIDE SEQUENCE</scope>
    <source>
        <strain evidence="5">CBS 119925</strain>
    </source>
</reference>
<keyword evidence="3" id="KW-0732">Signal</keyword>
<comment type="similarity">
    <text evidence="1">Belongs to the oxygen-dependent FAD-linked oxidoreductase family.</text>
</comment>
<evidence type="ECO:0000256" key="2">
    <source>
        <dbReference type="ARBA" id="ARBA00023002"/>
    </source>
</evidence>
<feature type="signal peptide" evidence="3">
    <location>
        <begin position="1"/>
        <end position="29"/>
    </location>
</feature>
<gene>
    <name evidence="5" type="ORF">M011DRAFT_435549</name>
</gene>
<evidence type="ECO:0000256" key="3">
    <source>
        <dbReference type="SAM" id="SignalP"/>
    </source>
</evidence>
<keyword evidence="6" id="KW-1185">Reference proteome</keyword>
<feature type="domain" description="FAD-binding PCMH-type" evidence="4">
    <location>
        <begin position="168"/>
        <end position="348"/>
    </location>
</feature>
<dbReference type="GO" id="GO:0016491">
    <property type="term" value="F:oxidoreductase activity"/>
    <property type="evidence" value="ECO:0007669"/>
    <property type="project" value="UniProtKB-KW"/>
</dbReference>
<name>A0A6A6VQQ4_9PLEO</name>
<dbReference type="Pfam" id="PF08031">
    <property type="entry name" value="BBE"/>
    <property type="match status" value="1"/>
</dbReference>
<dbReference type="GO" id="GO:0071949">
    <property type="term" value="F:FAD binding"/>
    <property type="evidence" value="ECO:0007669"/>
    <property type="project" value="InterPro"/>
</dbReference>
<dbReference type="PANTHER" id="PTHR13878">
    <property type="entry name" value="GULONOLACTONE OXIDASE"/>
    <property type="match status" value="1"/>
</dbReference>
<dbReference type="InterPro" id="IPR016166">
    <property type="entry name" value="FAD-bd_PCMH"/>
</dbReference>
<sequence length="640" mass="70587">MAPSPFPACALFKPLLLFSLLPTIATSSAIKFSHLPLFEYETHQLTDEFLSTLTPDIRALVAFGSASDSLPPKNTSACKVFPGDTNWPSPAVWTALNTTLNGALISTVPAASPCYTNWGNYNADTCAAVTKNFTNPYFHEDDPTSNMWPIYQGKTCLPTAASNTTCSLGGYPTYVVNVSQVSQIQIALNFARNTDIRLVIKNTGHCYLGKSLGAGALSIWTHNLKTISFLPDYRSDSGYTGAVFKVGAGVTVREIYKAAHDNNVTVTGGICESVGFAGGYVTGGGHTPMSTHYGMAADNVEALEVVTADGRFITASNSSNPDLFWALRGGGGSTFGIVTSVVVRAHPRIPVVTSTFQFSTTESGISNDDFWDIMKAWWKMFPVLGDKQTYSYFWIWPTEDAGFRFEMKPFWAPGYTLEKFYELLDPWFSLLKEKKVKFDPNPLYFDAFYPAYHVSWGNETVGRVTKIPGNRIFPRGNWESEEKFEVMFNAIRNTSLNGVVVGGYHQAPMNRLNQDNAVSSAFRHTVSFLIGGPTVSAEAGREEMREAAKVLDRDILGPWRKVAPESEFGGSYLNEANVAEPGWQESFYGVQYPRLLEIKRKWDPKEVFYATTAVGSEGWEVRDGDWGTKTQDGRLCRVGT</sequence>
<dbReference type="PANTHER" id="PTHR13878:SF91">
    <property type="entry name" value="FAD BINDING DOMAIN PROTEIN (AFU_ORTHOLOGUE AFUA_6G12070)-RELATED"/>
    <property type="match status" value="1"/>
</dbReference>